<dbReference type="RefSeq" id="XP_066915641.1">
    <property type="nucleotide sequence ID" value="XM_067059540.1"/>
</dbReference>
<evidence type="ECO:0000256" key="8">
    <source>
        <dbReference type="SAM" id="Phobius"/>
    </source>
</evidence>
<evidence type="ECO:0000256" key="5">
    <source>
        <dbReference type="ARBA" id="ARBA00022989"/>
    </source>
</evidence>
<dbReference type="Proteomes" id="UP000594262">
    <property type="component" value="Unplaced"/>
</dbReference>
<evidence type="ECO:0000313" key="9">
    <source>
        <dbReference type="EnsemblMetazoa" id="CLYHEMP007666.1"/>
    </source>
</evidence>
<dbReference type="PANTHER" id="PTHR23129:SF0">
    <property type="entry name" value="ACYL-COENZYME A DIPHOSPHATASE FITM2"/>
    <property type="match status" value="1"/>
</dbReference>
<dbReference type="GeneID" id="136802780"/>
<keyword evidence="5 8" id="KW-1133">Transmembrane helix</keyword>
<keyword evidence="7 8" id="KW-0472">Membrane</keyword>
<dbReference type="GO" id="GO:0019915">
    <property type="term" value="P:lipid storage"/>
    <property type="evidence" value="ECO:0007669"/>
    <property type="project" value="InterPro"/>
</dbReference>
<organism evidence="9 10">
    <name type="scientific">Clytia hemisphaerica</name>
    <dbReference type="NCBI Taxonomy" id="252671"/>
    <lineage>
        <taxon>Eukaryota</taxon>
        <taxon>Metazoa</taxon>
        <taxon>Cnidaria</taxon>
        <taxon>Hydrozoa</taxon>
        <taxon>Hydroidolina</taxon>
        <taxon>Leptothecata</taxon>
        <taxon>Obeliida</taxon>
        <taxon>Clytiidae</taxon>
        <taxon>Clytia</taxon>
    </lineage>
</organism>
<dbReference type="PANTHER" id="PTHR23129">
    <property type="entry name" value="ACYL-COENZYME A DIPHOSPHATASE FITM2"/>
    <property type="match status" value="1"/>
</dbReference>
<reference evidence="9" key="1">
    <citation type="submission" date="2021-01" db="UniProtKB">
        <authorList>
            <consortium name="EnsemblMetazoa"/>
        </authorList>
    </citation>
    <scope>IDENTIFICATION</scope>
</reference>
<dbReference type="HAMAP" id="MF_03230">
    <property type="entry name" value="FITM2"/>
    <property type="match status" value="1"/>
</dbReference>
<proteinExistence type="inferred from homology"/>
<dbReference type="OrthoDB" id="5579088at2759"/>
<evidence type="ECO:0000313" key="10">
    <source>
        <dbReference type="Proteomes" id="UP000594262"/>
    </source>
</evidence>
<keyword evidence="2 8" id="KW-0812">Transmembrane</keyword>
<keyword evidence="3" id="KW-0378">Hydrolase</keyword>
<dbReference type="GO" id="GO:0005789">
    <property type="term" value="C:endoplasmic reticulum membrane"/>
    <property type="evidence" value="ECO:0007669"/>
    <property type="project" value="UniProtKB-SubCell"/>
</dbReference>
<dbReference type="AlphaFoldDB" id="A0A7M5VD98"/>
<sequence length="283" mass="32762">MFSFNDFVEWVATNRQSLQTMLIMRKNTKFTLIWITFVIGSFLHDYFPLPASYFSNSKNFFNVYFVKKGWGWTVILLSAYITSLLIKQKVNNWRTFYKHLSRLGVCTVLWFVFTKGFEIIENLTGTCVGGSELSSKQICHRNDYIWNGFDISGHCFLLTFCIMIINEELNCSTNIVTCNHNGVTQPADPQRGKGVRYVLGVPIREEVFENLIEGLSMMLILLMLLWEIMLFFTCLYFHTLSQKLLGFAMGAGCFYAAYECLFKISHRYIPCTPSMIAELNHES</sequence>
<dbReference type="Pfam" id="PF10261">
    <property type="entry name" value="FIT"/>
    <property type="match status" value="1"/>
</dbReference>
<protein>
    <submittedName>
        <fullName evidence="9">Uncharacterized protein</fullName>
    </submittedName>
</protein>
<dbReference type="GO" id="GO:0034389">
    <property type="term" value="P:lipid droplet organization"/>
    <property type="evidence" value="ECO:0007669"/>
    <property type="project" value="InterPro"/>
</dbReference>
<name>A0A7M5VD98_9CNID</name>
<evidence type="ECO:0000256" key="2">
    <source>
        <dbReference type="ARBA" id="ARBA00022692"/>
    </source>
</evidence>
<evidence type="ECO:0000256" key="6">
    <source>
        <dbReference type="ARBA" id="ARBA00023098"/>
    </source>
</evidence>
<dbReference type="InterPro" id="IPR019388">
    <property type="entry name" value="FIT"/>
</dbReference>
<keyword evidence="6" id="KW-0443">Lipid metabolism</keyword>
<keyword evidence="10" id="KW-1185">Reference proteome</keyword>
<feature type="transmembrane region" description="Helical" evidence="8">
    <location>
        <begin position="69"/>
        <end position="86"/>
    </location>
</feature>
<accession>A0A7M5VD98</accession>
<evidence type="ECO:0000256" key="7">
    <source>
        <dbReference type="ARBA" id="ARBA00023136"/>
    </source>
</evidence>
<feature type="transmembrane region" description="Helical" evidence="8">
    <location>
        <begin position="30"/>
        <end position="49"/>
    </location>
</feature>
<dbReference type="InterPro" id="IPR046401">
    <property type="entry name" value="FITM1/2"/>
</dbReference>
<dbReference type="GO" id="GO:0008654">
    <property type="term" value="P:phospholipid biosynthetic process"/>
    <property type="evidence" value="ECO:0007669"/>
    <property type="project" value="TreeGrafter"/>
</dbReference>
<evidence type="ECO:0000256" key="3">
    <source>
        <dbReference type="ARBA" id="ARBA00022801"/>
    </source>
</evidence>
<dbReference type="GO" id="GO:0010945">
    <property type="term" value="F:coenzyme A diphosphatase activity"/>
    <property type="evidence" value="ECO:0007669"/>
    <property type="project" value="InterPro"/>
</dbReference>
<comment type="subcellular location">
    <subcellularLocation>
        <location evidence="1">Endoplasmic reticulum membrane</location>
        <topology evidence="1">Multi-pass membrane protein</topology>
    </subcellularLocation>
</comment>
<keyword evidence="4" id="KW-0256">Endoplasmic reticulum</keyword>
<dbReference type="EnsemblMetazoa" id="CLYHEMT007666.1">
    <property type="protein sequence ID" value="CLYHEMP007666.1"/>
    <property type="gene ID" value="CLYHEMG007666"/>
</dbReference>
<feature type="transmembrane region" description="Helical" evidence="8">
    <location>
        <begin position="218"/>
        <end position="238"/>
    </location>
</feature>
<evidence type="ECO:0000256" key="4">
    <source>
        <dbReference type="ARBA" id="ARBA00022824"/>
    </source>
</evidence>
<evidence type="ECO:0000256" key="1">
    <source>
        <dbReference type="ARBA" id="ARBA00004477"/>
    </source>
</evidence>